<evidence type="ECO:0008006" key="3">
    <source>
        <dbReference type="Google" id="ProtNLM"/>
    </source>
</evidence>
<dbReference type="EMBL" id="SRIO01000018">
    <property type="protein sequence ID" value="TFZ81631.1"/>
    <property type="molecule type" value="Genomic_DNA"/>
</dbReference>
<dbReference type="AlphaFoldDB" id="A0A4Z0F7W4"/>
<dbReference type="RefSeq" id="WP_135282596.1">
    <property type="nucleotide sequence ID" value="NZ_SRIO01000018.1"/>
</dbReference>
<gene>
    <name evidence="1" type="ORF">E4680_11655</name>
</gene>
<comment type="caution">
    <text evidence="1">The sequence shown here is derived from an EMBL/GenBank/DDBJ whole genome shotgun (WGS) entry which is preliminary data.</text>
</comment>
<proteinExistence type="predicted"/>
<evidence type="ECO:0000313" key="2">
    <source>
        <dbReference type="Proteomes" id="UP000297890"/>
    </source>
</evidence>
<accession>A0A4Z0F7W4</accession>
<sequence>MEPVIGLHKGGKFDFRTQGHDDLTLQIVAKSLSQTCRFTGHVDEFYSVAQHSVYVSRLLVLRGYPQYAMWGLLHDTPESVYGDHSSPLKSYLQERTNGVYRQVIKEIDEQVLTLFEPDLYNTKICHYTDDCREKVKHADYTMLYLERDALLAETKYLYPDGACPELHPGGEIRDIDPCFEPWSCRRAEHVFLKEYEDICNGKHLKFKRRYG</sequence>
<dbReference type="OrthoDB" id="1099791at2"/>
<dbReference type="Gene3D" id="1.10.3210.10">
    <property type="entry name" value="Hypothetical protein af1432"/>
    <property type="match status" value="1"/>
</dbReference>
<keyword evidence="2" id="KW-1185">Reference proteome</keyword>
<dbReference type="SUPFAM" id="SSF109604">
    <property type="entry name" value="HD-domain/PDEase-like"/>
    <property type="match status" value="1"/>
</dbReference>
<evidence type="ECO:0000313" key="1">
    <source>
        <dbReference type="EMBL" id="TFZ81631.1"/>
    </source>
</evidence>
<protein>
    <recommendedName>
        <fullName evidence="3">HD domain-containing protein</fullName>
    </recommendedName>
</protein>
<organism evidence="1 2">
    <name type="scientific">Candidatus Macondimonas diazotrophica</name>
    <dbReference type="NCBI Taxonomy" id="2305248"/>
    <lineage>
        <taxon>Bacteria</taxon>
        <taxon>Pseudomonadati</taxon>
        <taxon>Pseudomonadota</taxon>
        <taxon>Gammaproteobacteria</taxon>
        <taxon>Chromatiales</taxon>
        <taxon>Ectothiorhodospiraceae</taxon>
        <taxon>Candidatus Macondimonas</taxon>
    </lineage>
</organism>
<reference evidence="1 2" key="1">
    <citation type="journal article" date="2019" name="ISME J.">
        <title>Candidatus Macondimonas diazotrophica, a novel gammaproteobacterial genus dominating crude-oil-contaminated coastal sediments.</title>
        <authorList>
            <person name="Karthikeyan S."/>
            <person name="Konstantinidis K."/>
        </authorList>
    </citation>
    <scope>NUCLEOTIDE SEQUENCE [LARGE SCALE GENOMIC DNA]</scope>
    <source>
        <strain evidence="1 2">KTK01</strain>
    </source>
</reference>
<name>A0A4Z0F7W4_9GAMM</name>
<dbReference type="Proteomes" id="UP000297890">
    <property type="component" value="Unassembled WGS sequence"/>
</dbReference>